<evidence type="ECO:0000313" key="1">
    <source>
        <dbReference type="EMBL" id="TWB87304.1"/>
    </source>
</evidence>
<sequence length="82" mass="9186">MKVLLTGARADSTGGIWSPVFFKRERHSIVAVARNPKSRFQTRSAYPKVNFGARDFAADFKPATAANMMICLLFHLAQLWSI</sequence>
<keyword evidence="2" id="KW-1185">Reference proteome</keyword>
<accession>A0A560KYZ7</accession>
<name>A0A560KYZ7_9BRAD</name>
<proteinExistence type="predicted"/>
<reference evidence="1 2" key="1">
    <citation type="submission" date="2019-06" db="EMBL/GenBank/DDBJ databases">
        <title>Genomic Encyclopedia of Type Strains, Phase IV (KMG-V): Genome sequencing to study the core and pangenomes of soil and plant-associated prokaryotes.</title>
        <authorList>
            <person name="Whitman W."/>
        </authorList>
    </citation>
    <scope>NUCLEOTIDE SEQUENCE [LARGE SCALE GENOMIC DNA]</scope>
    <source>
        <strain evidence="1 2">BR 10355</strain>
    </source>
</reference>
<dbReference type="AlphaFoldDB" id="A0A560KYZ7"/>
<comment type="caution">
    <text evidence="1">The sequence shown here is derived from an EMBL/GenBank/DDBJ whole genome shotgun (WGS) entry which is preliminary data.</text>
</comment>
<evidence type="ECO:0000313" key="2">
    <source>
        <dbReference type="Proteomes" id="UP000321304"/>
    </source>
</evidence>
<organism evidence="1 2">
    <name type="scientific">Bradyrhizobium macuxiense</name>
    <dbReference type="NCBI Taxonomy" id="1755647"/>
    <lineage>
        <taxon>Bacteria</taxon>
        <taxon>Pseudomonadati</taxon>
        <taxon>Pseudomonadota</taxon>
        <taxon>Alphaproteobacteria</taxon>
        <taxon>Hyphomicrobiales</taxon>
        <taxon>Nitrobacteraceae</taxon>
        <taxon>Bradyrhizobium</taxon>
    </lineage>
</organism>
<dbReference type="RefSeq" id="WP_146992772.1">
    <property type="nucleotide sequence ID" value="NZ_VITY01000022.1"/>
</dbReference>
<protein>
    <submittedName>
        <fullName evidence="1">Uncharacterized protein</fullName>
    </submittedName>
</protein>
<gene>
    <name evidence="1" type="ORF">FBZ93_12285</name>
</gene>
<dbReference type="Proteomes" id="UP000321304">
    <property type="component" value="Unassembled WGS sequence"/>
</dbReference>
<dbReference type="EMBL" id="VITY01000022">
    <property type="protein sequence ID" value="TWB87304.1"/>
    <property type="molecule type" value="Genomic_DNA"/>
</dbReference>